<evidence type="ECO:0000313" key="2">
    <source>
        <dbReference type="EMBL" id="KAF4842281.1"/>
    </source>
</evidence>
<evidence type="ECO:0000256" key="1">
    <source>
        <dbReference type="SAM" id="MobiDB-lite"/>
    </source>
</evidence>
<gene>
    <name evidence="2" type="ORF">CGCSCA2_v014634</name>
</gene>
<comment type="caution">
    <text evidence="2">The sequence shown here is derived from an EMBL/GenBank/DDBJ whole genome shotgun (WGS) entry which is preliminary data.</text>
</comment>
<dbReference type="AlphaFoldDB" id="A0A9P5BLI3"/>
<name>A0A9P5BLI3_COLSI</name>
<accession>A0A9P5BLI3</accession>
<reference evidence="2" key="1">
    <citation type="submission" date="2019-06" db="EMBL/GenBank/DDBJ databases">
        <authorList>
            <person name="Gan P."/>
            <person name="Shirasu K."/>
        </authorList>
    </citation>
    <scope>NUCLEOTIDE SEQUENCE [LARGE SCALE GENOMIC DNA]</scope>
    <source>
        <strain evidence="2">CAD2</strain>
    </source>
</reference>
<dbReference type="EMBL" id="QPMT01000096">
    <property type="protein sequence ID" value="KAF4842281.1"/>
    <property type="molecule type" value="Genomic_DNA"/>
</dbReference>
<evidence type="ECO:0000313" key="3">
    <source>
        <dbReference type="Proteomes" id="UP000711996"/>
    </source>
</evidence>
<feature type="region of interest" description="Disordered" evidence="1">
    <location>
        <begin position="1"/>
        <end position="27"/>
    </location>
</feature>
<protein>
    <submittedName>
        <fullName evidence="2">Uncharacterized protein</fullName>
    </submittedName>
</protein>
<sequence>MLGKNDGHRSMGMAGAHGQQEGQRRVRQSVTSYQRLLRYLRYQTICITRAEKRYPASLSRCSPGWAGMEVESGCEWGRGYETVGIVAVDRKGAARRPVLRPVSYKTSQVLNRRWKTLISSCLDKTSEFH</sequence>
<proteinExistence type="predicted"/>
<keyword evidence="3" id="KW-1185">Reference proteome</keyword>
<dbReference type="Proteomes" id="UP000711996">
    <property type="component" value="Unassembled WGS sequence"/>
</dbReference>
<dbReference type="OrthoDB" id="10308228at2759"/>
<organism evidence="2 3">
    <name type="scientific">Colletotrichum siamense</name>
    <name type="common">Anthracnose fungus</name>
    <dbReference type="NCBI Taxonomy" id="690259"/>
    <lineage>
        <taxon>Eukaryota</taxon>
        <taxon>Fungi</taxon>
        <taxon>Dikarya</taxon>
        <taxon>Ascomycota</taxon>
        <taxon>Pezizomycotina</taxon>
        <taxon>Sordariomycetes</taxon>
        <taxon>Hypocreomycetidae</taxon>
        <taxon>Glomerellales</taxon>
        <taxon>Glomerellaceae</taxon>
        <taxon>Colletotrichum</taxon>
        <taxon>Colletotrichum gloeosporioides species complex</taxon>
    </lineage>
</organism>